<feature type="transmembrane region" description="Helical" evidence="8">
    <location>
        <begin position="208"/>
        <end position="227"/>
    </location>
</feature>
<comment type="catalytic activity">
    <reaction evidence="1">
        <text>ATP + protein L-histidine = ADP + protein N-phospho-L-histidine.</text>
        <dbReference type="EC" id="2.7.13.3"/>
    </reaction>
</comment>
<proteinExistence type="predicted"/>
<feature type="compositionally biased region" description="Polar residues" evidence="7">
    <location>
        <begin position="1"/>
        <end position="15"/>
    </location>
</feature>
<feature type="compositionally biased region" description="Basic and acidic residues" evidence="7">
    <location>
        <begin position="947"/>
        <end position="963"/>
    </location>
</feature>
<dbReference type="PANTHER" id="PTHR43047">
    <property type="entry name" value="TWO-COMPONENT HISTIDINE PROTEIN KINASE"/>
    <property type="match status" value="1"/>
</dbReference>
<evidence type="ECO:0000256" key="4">
    <source>
        <dbReference type="ARBA" id="ARBA00022679"/>
    </source>
</evidence>
<evidence type="ECO:0000313" key="11">
    <source>
        <dbReference type="EMBL" id="CEM23509.1"/>
    </source>
</evidence>
<evidence type="ECO:0000256" key="8">
    <source>
        <dbReference type="SAM" id="Phobius"/>
    </source>
</evidence>
<dbReference type="Pfam" id="PF00072">
    <property type="entry name" value="Response_reg"/>
    <property type="match status" value="1"/>
</dbReference>
<dbReference type="Gene3D" id="3.30.565.10">
    <property type="entry name" value="Histidine kinase-like ATPase, C-terminal domain"/>
    <property type="match status" value="2"/>
</dbReference>
<dbReference type="VEuPathDB" id="CryptoDB:Cvel_20282"/>
<dbReference type="PRINTS" id="PR00344">
    <property type="entry name" value="BCTRLSENSOR"/>
</dbReference>
<reference evidence="11" key="1">
    <citation type="submission" date="2014-11" db="EMBL/GenBank/DDBJ databases">
        <authorList>
            <person name="Otto D Thomas"/>
            <person name="Naeem Raeece"/>
        </authorList>
    </citation>
    <scope>NUCLEOTIDE SEQUENCE</scope>
</reference>
<sequence length="1142" mass="123157">MADIESSSAPLNPSNVPEIPRLSISRGCTRLLQAAKPREWGDDMTKFVQEQAELHKRDLKKIFIALEKKRLQQQSPNVAHGKRMTDTQAIKLTSPTVISRAAETPESSLTDRTGAVTNINQFSQARKWYPLVFLGYLAGIGILVFGGAFTPSAAILIILGTASVAPLCYFTQRKETVDANILLCLSAWMAATWITFSIGDPFHPVLKRAQGLCAYFFPLLFSILHLSEGVFMRLVAVNSTGYVVTAIVTDFGVGDANHIVSHVACLPVLLILNFGMRRLQTVNIDNLCTAIIEKEEATLAKRGFLSYIMHELRNPLSGARLIADEALAVLEEDAVWRYRSIRSSVLSSPSSALMDGSPSPLSGGDVVAASSLSPGLQGNEVPAPTVQVKLLPIVKALRDAISQMTHICNDVLNFERLGAGRFSFEFRKVDPLVWLRKCLCPEVQAFEAAGVEFVLSIRLGSSLNDCPAFASLRNLSTLLRSSSSTVHEGHGGLSGGGDLGVFAASAFTKLESGCFSGISLVMDELRLLQCLTNLTGNARKFTPKGGKVSLVISFEACCSPLRSRRGSRKGSSSREEERKTSLAENLVGGFRLGGPKSPSSGGDRDGEKRRSRSPRRRTSSLASVSAPPPHSPVRTRRASNTRSAPHTPPPPAFSNAALVPSDDASLIRAVITSPTNRAATSPSHGVGVFLDQGKQLPSTAGNKKWFSSDTHQEAHAEACIAALLASRENFMQASADHPAGDVRGEEEGMERIQPASGDMPPKSSRDKSVREREDKKSPSSSRVLEGSRSQSKLEGVEELSAPSVQMSQKREEELRPAEPFYSGGITWVRVMIEVRDTGCGLTKDEMSRLFKPYSQIRAGQTQKGGGTGLGLAISKGLVEGHLSGEIGVQSNSSPGIQTKGFNLSGSVFSFCFCSPLLPGLEDDDRDAWDDEEEGEPSSVPVPAGSGGEREKRQGEGDEVRTGGEVEMGAEEAVEEKSGREGKNETVEISAEKKVQPEEGNHGGSSAGSLQHEADVLIVDDDKMCRWGTSLCLSRLGYSHVEVADGDEAVKMFEEGKRFNLILIDRNMERMDGPDAVKEILRGLREKKPKIVGCTGETSAEGEQLFIEAGADLVIHKPVSSAKLAALFKDFQLSPIRRMRGGD</sequence>
<feature type="compositionally biased region" description="Basic and acidic residues" evidence="7">
    <location>
        <begin position="738"/>
        <end position="750"/>
    </location>
</feature>
<dbReference type="EC" id="2.7.13.3" evidence="2"/>
<dbReference type="InterPro" id="IPR001789">
    <property type="entry name" value="Sig_transdc_resp-reg_receiver"/>
</dbReference>
<dbReference type="CDD" id="cd00082">
    <property type="entry name" value="HisKA"/>
    <property type="match status" value="1"/>
</dbReference>
<keyword evidence="5" id="KW-0418">Kinase</keyword>
<evidence type="ECO:0000256" key="2">
    <source>
        <dbReference type="ARBA" id="ARBA00012438"/>
    </source>
</evidence>
<dbReference type="SUPFAM" id="SSF55874">
    <property type="entry name" value="ATPase domain of HSP90 chaperone/DNA topoisomerase II/histidine kinase"/>
    <property type="match status" value="2"/>
</dbReference>
<dbReference type="PROSITE" id="PS50109">
    <property type="entry name" value="HIS_KIN"/>
    <property type="match status" value="1"/>
</dbReference>
<dbReference type="Pfam" id="PF02518">
    <property type="entry name" value="HATPase_c"/>
    <property type="match status" value="1"/>
</dbReference>
<keyword evidence="4" id="KW-0808">Transferase</keyword>
<feature type="region of interest" description="Disordered" evidence="7">
    <location>
        <begin position="1"/>
        <end position="20"/>
    </location>
</feature>
<feature type="transmembrane region" description="Helical" evidence="8">
    <location>
        <begin position="152"/>
        <end position="170"/>
    </location>
</feature>
<dbReference type="PROSITE" id="PS50110">
    <property type="entry name" value="RESPONSE_REGULATORY"/>
    <property type="match status" value="1"/>
</dbReference>
<feature type="transmembrane region" description="Helical" evidence="8">
    <location>
        <begin position="177"/>
        <end position="196"/>
    </location>
</feature>
<keyword evidence="8" id="KW-0472">Membrane</keyword>
<dbReference type="PANTHER" id="PTHR43047:SF69">
    <property type="entry name" value="HISTIDINE KINASE CONTAINING CHEY-HOMOLOGOUS RECEIVER DOMAIN-RELATED"/>
    <property type="match status" value="1"/>
</dbReference>
<evidence type="ECO:0000256" key="7">
    <source>
        <dbReference type="SAM" id="MobiDB-lite"/>
    </source>
</evidence>
<dbReference type="SUPFAM" id="SSF52172">
    <property type="entry name" value="CheY-like"/>
    <property type="match status" value="1"/>
</dbReference>
<dbReference type="Gene3D" id="3.40.50.2300">
    <property type="match status" value="1"/>
</dbReference>
<dbReference type="SMART" id="SM00388">
    <property type="entry name" value="HisKA"/>
    <property type="match status" value="1"/>
</dbReference>
<dbReference type="InterPro" id="IPR003594">
    <property type="entry name" value="HATPase_dom"/>
</dbReference>
<organism evidence="11">
    <name type="scientific">Chromera velia CCMP2878</name>
    <dbReference type="NCBI Taxonomy" id="1169474"/>
    <lineage>
        <taxon>Eukaryota</taxon>
        <taxon>Sar</taxon>
        <taxon>Alveolata</taxon>
        <taxon>Colpodellida</taxon>
        <taxon>Chromeraceae</taxon>
        <taxon>Chromera</taxon>
    </lineage>
</organism>
<dbReference type="AlphaFoldDB" id="A0A0G4G5A2"/>
<feature type="region of interest" description="Disordered" evidence="7">
    <location>
        <begin position="736"/>
        <end position="815"/>
    </location>
</feature>
<evidence type="ECO:0000256" key="1">
    <source>
        <dbReference type="ARBA" id="ARBA00000085"/>
    </source>
</evidence>
<dbReference type="InterPro" id="IPR003661">
    <property type="entry name" value="HisK_dim/P_dom"/>
</dbReference>
<dbReference type="GO" id="GO:0000155">
    <property type="term" value="F:phosphorelay sensor kinase activity"/>
    <property type="evidence" value="ECO:0007669"/>
    <property type="project" value="InterPro"/>
</dbReference>
<feature type="region of interest" description="Disordered" evidence="7">
    <location>
        <begin position="922"/>
        <end position="1008"/>
    </location>
</feature>
<dbReference type="InterPro" id="IPR036097">
    <property type="entry name" value="HisK_dim/P_sf"/>
</dbReference>
<feature type="domain" description="Histidine kinase" evidence="9">
    <location>
        <begin position="829"/>
        <end position="895"/>
    </location>
</feature>
<feature type="compositionally biased region" description="Basic residues" evidence="7">
    <location>
        <begin position="609"/>
        <end position="618"/>
    </location>
</feature>
<dbReference type="SUPFAM" id="SSF47384">
    <property type="entry name" value="Homodimeric domain of signal transducing histidine kinase"/>
    <property type="match status" value="1"/>
</dbReference>
<dbReference type="GO" id="GO:0005886">
    <property type="term" value="C:plasma membrane"/>
    <property type="evidence" value="ECO:0007669"/>
    <property type="project" value="TreeGrafter"/>
</dbReference>
<dbReference type="InterPro" id="IPR004358">
    <property type="entry name" value="Sig_transdc_His_kin-like_C"/>
</dbReference>
<dbReference type="SMART" id="SM00387">
    <property type="entry name" value="HATPase_c"/>
    <property type="match status" value="1"/>
</dbReference>
<dbReference type="InterPro" id="IPR036890">
    <property type="entry name" value="HATPase_C_sf"/>
</dbReference>
<evidence type="ECO:0000256" key="3">
    <source>
        <dbReference type="ARBA" id="ARBA00022553"/>
    </source>
</evidence>
<dbReference type="CDD" id="cd17546">
    <property type="entry name" value="REC_hyHK_CKI1_RcsC-like"/>
    <property type="match status" value="1"/>
</dbReference>
<keyword evidence="3 6" id="KW-0597">Phosphoprotein</keyword>
<gene>
    <name evidence="11" type="ORF">Cvel_20282</name>
</gene>
<feature type="compositionally biased region" description="Acidic residues" evidence="7">
    <location>
        <begin position="922"/>
        <end position="935"/>
    </location>
</feature>
<dbReference type="InterPro" id="IPR005467">
    <property type="entry name" value="His_kinase_dom"/>
</dbReference>
<dbReference type="SMART" id="SM00448">
    <property type="entry name" value="REC"/>
    <property type="match status" value="1"/>
</dbReference>
<keyword evidence="8" id="KW-0812">Transmembrane</keyword>
<evidence type="ECO:0000256" key="6">
    <source>
        <dbReference type="PROSITE-ProRule" id="PRU00169"/>
    </source>
</evidence>
<protein>
    <recommendedName>
        <fullName evidence="2">histidine kinase</fullName>
        <ecNumber evidence="2">2.7.13.3</ecNumber>
    </recommendedName>
</protein>
<keyword evidence="8" id="KW-1133">Transmembrane helix</keyword>
<dbReference type="EMBL" id="CDMZ01000895">
    <property type="protein sequence ID" value="CEM23509.1"/>
    <property type="molecule type" value="Genomic_DNA"/>
</dbReference>
<feature type="transmembrane region" description="Helical" evidence="8">
    <location>
        <begin position="259"/>
        <end position="276"/>
    </location>
</feature>
<feature type="compositionally biased region" description="Basic and acidic residues" evidence="7">
    <location>
        <begin position="763"/>
        <end position="777"/>
    </location>
</feature>
<feature type="transmembrane region" description="Helical" evidence="8">
    <location>
        <begin position="128"/>
        <end position="146"/>
    </location>
</feature>
<accession>A0A0G4G5A2</accession>
<evidence type="ECO:0000256" key="5">
    <source>
        <dbReference type="ARBA" id="ARBA00022777"/>
    </source>
</evidence>
<evidence type="ECO:0000259" key="9">
    <source>
        <dbReference type="PROSITE" id="PS50109"/>
    </source>
</evidence>
<feature type="region of interest" description="Disordered" evidence="7">
    <location>
        <begin position="562"/>
        <end position="656"/>
    </location>
</feature>
<dbReference type="GO" id="GO:0009927">
    <property type="term" value="F:histidine phosphotransfer kinase activity"/>
    <property type="evidence" value="ECO:0007669"/>
    <property type="project" value="TreeGrafter"/>
</dbReference>
<evidence type="ECO:0000259" key="10">
    <source>
        <dbReference type="PROSITE" id="PS50110"/>
    </source>
</evidence>
<feature type="compositionally biased region" description="Basic and acidic residues" evidence="7">
    <location>
        <begin position="974"/>
        <end position="1000"/>
    </location>
</feature>
<dbReference type="InterPro" id="IPR011006">
    <property type="entry name" value="CheY-like_superfamily"/>
</dbReference>
<feature type="compositionally biased region" description="Polar residues" evidence="7">
    <location>
        <begin position="778"/>
        <end position="792"/>
    </location>
</feature>
<feature type="compositionally biased region" description="Basic and acidic residues" evidence="7">
    <location>
        <begin position="572"/>
        <end position="581"/>
    </location>
</feature>
<feature type="modified residue" description="4-aspartylphosphate" evidence="6">
    <location>
        <position position="1064"/>
    </location>
</feature>
<name>A0A0G4G5A2_9ALVE</name>
<feature type="domain" description="Response regulatory" evidence="10">
    <location>
        <begin position="1014"/>
        <end position="1131"/>
    </location>
</feature>